<dbReference type="Proteomes" id="UP000636793">
    <property type="component" value="Unassembled WGS sequence"/>
</dbReference>
<feature type="transmembrane region" description="Helical" evidence="22">
    <location>
        <begin position="325"/>
        <end position="344"/>
    </location>
</feature>
<dbReference type="RefSeq" id="WP_188835367.1">
    <property type="nucleotide sequence ID" value="NZ_BMHI01000001.1"/>
</dbReference>
<comment type="subcellular location">
    <subcellularLocation>
        <location evidence="1">Cell membrane</location>
        <topology evidence="1">Multi-pass membrane protein</topology>
    </subcellularLocation>
</comment>
<dbReference type="PROSITE" id="PS00428">
    <property type="entry name" value="FTSW_RODA_SPOVE"/>
    <property type="match status" value="1"/>
</dbReference>
<evidence type="ECO:0000256" key="4">
    <source>
        <dbReference type="ARBA" id="ARBA00022618"/>
    </source>
</evidence>
<dbReference type="PANTHER" id="PTHR30474:SF2">
    <property type="entry name" value="PEPTIDOGLYCAN GLYCOSYLTRANSFERASE FTSW-RELATED"/>
    <property type="match status" value="1"/>
</dbReference>
<sequence>MSSTSSTESAFDLSRFQPKSLMKRLESPVAPYYLLLGSTGMLLLFGLVMVLSASSVTSYQSSGSSYTVFKNQAMYAAIGVVVAVIASRVSVRMWKWAALPAFTGAVLLQLAVFSPIGRTVQGNRNWIGFGSFSLQPSEAGKIAIILVAAMILTRKRKVLGEWRHVMIPLVPMALLLLGLVLLGHDLGTTMVLAAIVGSVLFVAGVRMRVFAIVGGAAVAVTLAFVATNSNRTGRLDAWLGTCINAQTQGCYQKVHGLYAMADGGWWGVGLGASREKWSWLPEAHNDFIFAIIGEELGLPGTLAVIALYVALGYACYRLIVTSKDFFVRLATAGIMAWILVQAMINIGSVTGLLPIIGVPLPLVSSGGSALVTTLLALGILISFARNEPACKSALAARPNAVKRTLAVLPLPRR</sequence>
<evidence type="ECO:0000256" key="12">
    <source>
        <dbReference type="ARBA" id="ARBA00023306"/>
    </source>
</evidence>
<feature type="transmembrane region" description="Helical" evidence="22">
    <location>
        <begin position="210"/>
        <end position="227"/>
    </location>
</feature>
<dbReference type="GO" id="GO:0008955">
    <property type="term" value="F:peptidoglycan glycosyltransferase activity"/>
    <property type="evidence" value="ECO:0007669"/>
    <property type="project" value="UniProtKB-EC"/>
</dbReference>
<evidence type="ECO:0000256" key="9">
    <source>
        <dbReference type="ARBA" id="ARBA00022984"/>
    </source>
</evidence>
<evidence type="ECO:0000256" key="15">
    <source>
        <dbReference type="ARBA" id="ARBA00033270"/>
    </source>
</evidence>
<keyword evidence="10 22" id="KW-1133">Transmembrane helix</keyword>
<organism evidence="23 24">
    <name type="scientific">Flexivirga endophytica</name>
    <dbReference type="NCBI Taxonomy" id="1849103"/>
    <lineage>
        <taxon>Bacteria</taxon>
        <taxon>Bacillati</taxon>
        <taxon>Actinomycetota</taxon>
        <taxon>Actinomycetes</taxon>
        <taxon>Micrococcales</taxon>
        <taxon>Dermacoccaceae</taxon>
        <taxon>Flexivirga</taxon>
    </lineage>
</organism>
<evidence type="ECO:0000256" key="22">
    <source>
        <dbReference type="SAM" id="Phobius"/>
    </source>
</evidence>
<feature type="transmembrane region" description="Helical" evidence="22">
    <location>
        <begin position="136"/>
        <end position="153"/>
    </location>
</feature>
<evidence type="ECO:0000256" key="6">
    <source>
        <dbReference type="ARBA" id="ARBA00022679"/>
    </source>
</evidence>
<protein>
    <recommendedName>
        <fullName evidence="17">Probable peptidoglycan glycosyltransferase FtsW</fullName>
        <ecNumber evidence="19">2.4.99.28</ecNumber>
    </recommendedName>
    <alternativeName>
        <fullName evidence="18">Cell division protein FtsW</fullName>
    </alternativeName>
    <alternativeName>
        <fullName evidence="15">Cell wall polymerase</fullName>
    </alternativeName>
    <alternativeName>
        <fullName evidence="14">Peptidoglycan polymerase</fullName>
    </alternativeName>
</protein>
<feature type="transmembrane region" description="Helical" evidence="22">
    <location>
        <begin position="165"/>
        <end position="182"/>
    </location>
</feature>
<evidence type="ECO:0000256" key="7">
    <source>
        <dbReference type="ARBA" id="ARBA00022692"/>
    </source>
</evidence>
<dbReference type="AlphaFoldDB" id="A0A916SVG2"/>
<feature type="transmembrane region" description="Helical" evidence="22">
    <location>
        <begin position="73"/>
        <end position="91"/>
    </location>
</feature>
<comment type="catalytic activity">
    <reaction evidence="20">
        <text>[GlcNAc-(1-&gt;4)-Mur2Ac(oyl-L-Ala-gamma-D-Glu-L-Lys-D-Ala-D-Ala)](n)-di-trans,octa-cis-undecaprenyl diphosphate + beta-D-GlcNAc-(1-&gt;4)-Mur2Ac(oyl-L-Ala-gamma-D-Glu-L-Lys-D-Ala-D-Ala)-di-trans,octa-cis-undecaprenyl diphosphate = [GlcNAc-(1-&gt;4)-Mur2Ac(oyl-L-Ala-gamma-D-Glu-L-Lys-D-Ala-D-Ala)](n+1)-di-trans,octa-cis-undecaprenyl diphosphate + di-trans,octa-cis-undecaprenyl diphosphate + H(+)</text>
        <dbReference type="Rhea" id="RHEA:23708"/>
        <dbReference type="Rhea" id="RHEA-COMP:9602"/>
        <dbReference type="Rhea" id="RHEA-COMP:9603"/>
        <dbReference type="ChEBI" id="CHEBI:15378"/>
        <dbReference type="ChEBI" id="CHEBI:58405"/>
        <dbReference type="ChEBI" id="CHEBI:60033"/>
        <dbReference type="ChEBI" id="CHEBI:78435"/>
        <dbReference type="EC" id="2.4.99.28"/>
    </reaction>
</comment>
<dbReference type="PANTHER" id="PTHR30474">
    <property type="entry name" value="CELL CYCLE PROTEIN"/>
    <property type="match status" value="1"/>
</dbReference>
<dbReference type="GO" id="GO:0005886">
    <property type="term" value="C:plasma membrane"/>
    <property type="evidence" value="ECO:0007669"/>
    <property type="project" value="UniProtKB-SubCell"/>
</dbReference>
<reference evidence="23" key="2">
    <citation type="submission" date="2020-09" db="EMBL/GenBank/DDBJ databases">
        <authorList>
            <person name="Sun Q."/>
            <person name="Zhou Y."/>
        </authorList>
    </citation>
    <scope>NUCLEOTIDE SEQUENCE</scope>
    <source>
        <strain evidence="23">CGMCC 1.15085</strain>
    </source>
</reference>
<evidence type="ECO:0000256" key="19">
    <source>
        <dbReference type="ARBA" id="ARBA00044770"/>
    </source>
</evidence>
<evidence type="ECO:0000256" key="17">
    <source>
        <dbReference type="ARBA" id="ARBA00041185"/>
    </source>
</evidence>
<evidence type="ECO:0000256" key="3">
    <source>
        <dbReference type="ARBA" id="ARBA00022475"/>
    </source>
</evidence>
<keyword evidence="12" id="KW-0131">Cell cycle</keyword>
<evidence type="ECO:0000313" key="24">
    <source>
        <dbReference type="Proteomes" id="UP000636793"/>
    </source>
</evidence>
<dbReference type="Pfam" id="PF01098">
    <property type="entry name" value="FTSW_RODA_SPOVE"/>
    <property type="match status" value="1"/>
</dbReference>
<reference evidence="23" key="1">
    <citation type="journal article" date="2014" name="Int. J. Syst. Evol. Microbiol.">
        <title>Complete genome sequence of Corynebacterium casei LMG S-19264T (=DSM 44701T), isolated from a smear-ripened cheese.</title>
        <authorList>
            <consortium name="US DOE Joint Genome Institute (JGI-PGF)"/>
            <person name="Walter F."/>
            <person name="Albersmeier A."/>
            <person name="Kalinowski J."/>
            <person name="Ruckert C."/>
        </authorList>
    </citation>
    <scope>NUCLEOTIDE SEQUENCE</scope>
    <source>
        <strain evidence="23">CGMCC 1.15085</strain>
    </source>
</reference>
<feature type="transmembrane region" description="Helical" evidence="22">
    <location>
        <begin position="287"/>
        <end position="313"/>
    </location>
</feature>
<evidence type="ECO:0000313" key="23">
    <source>
        <dbReference type="EMBL" id="GGB18183.1"/>
    </source>
</evidence>
<dbReference type="GO" id="GO:0051301">
    <property type="term" value="P:cell division"/>
    <property type="evidence" value="ECO:0007669"/>
    <property type="project" value="UniProtKB-KW"/>
</dbReference>
<feature type="transmembrane region" description="Helical" evidence="22">
    <location>
        <begin position="364"/>
        <end position="384"/>
    </location>
</feature>
<keyword evidence="6" id="KW-0808">Transferase</keyword>
<accession>A0A916SVG2</accession>
<evidence type="ECO:0000256" key="8">
    <source>
        <dbReference type="ARBA" id="ARBA00022960"/>
    </source>
</evidence>
<dbReference type="GO" id="GO:0032153">
    <property type="term" value="C:cell division site"/>
    <property type="evidence" value="ECO:0007669"/>
    <property type="project" value="TreeGrafter"/>
</dbReference>
<evidence type="ECO:0000256" key="14">
    <source>
        <dbReference type="ARBA" id="ARBA00032370"/>
    </source>
</evidence>
<comment type="caution">
    <text evidence="23">The sequence shown here is derived from an EMBL/GenBank/DDBJ whole genome shotgun (WGS) entry which is preliminary data.</text>
</comment>
<gene>
    <name evidence="23" type="ORF">GCM10011492_05030</name>
</gene>
<proteinExistence type="inferred from homology"/>
<dbReference type="GO" id="GO:0009252">
    <property type="term" value="P:peptidoglycan biosynthetic process"/>
    <property type="evidence" value="ECO:0007669"/>
    <property type="project" value="UniProtKB-KW"/>
</dbReference>
<dbReference type="EMBL" id="BMHI01000001">
    <property type="protein sequence ID" value="GGB18183.1"/>
    <property type="molecule type" value="Genomic_DNA"/>
</dbReference>
<dbReference type="EC" id="2.4.99.28" evidence="19"/>
<keyword evidence="24" id="KW-1185">Reference proteome</keyword>
<evidence type="ECO:0000256" key="21">
    <source>
        <dbReference type="ARBA" id="ARBA00049966"/>
    </source>
</evidence>
<dbReference type="InterPro" id="IPR001182">
    <property type="entry name" value="FtsW/RodA"/>
</dbReference>
<keyword evidence="13" id="KW-0961">Cell wall biogenesis/degradation</keyword>
<dbReference type="InterPro" id="IPR018365">
    <property type="entry name" value="Cell_cycle_FtsW-rel_CS"/>
</dbReference>
<keyword evidence="5" id="KW-0328">Glycosyltransferase</keyword>
<keyword evidence="3" id="KW-1003">Cell membrane</keyword>
<evidence type="ECO:0000256" key="13">
    <source>
        <dbReference type="ARBA" id="ARBA00023316"/>
    </source>
</evidence>
<feature type="transmembrane region" description="Helical" evidence="22">
    <location>
        <begin position="188"/>
        <end position="205"/>
    </location>
</feature>
<comment type="function">
    <text evidence="21">Peptidoglycan polymerase that is essential for cell division.</text>
</comment>
<evidence type="ECO:0000256" key="11">
    <source>
        <dbReference type="ARBA" id="ARBA00023136"/>
    </source>
</evidence>
<feature type="transmembrane region" description="Helical" evidence="22">
    <location>
        <begin position="98"/>
        <end position="116"/>
    </location>
</feature>
<dbReference type="GO" id="GO:0008360">
    <property type="term" value="P:regulation of cell shape"/>
    <property type="evidence" value="ECO:0007669"/>
    <property type="project" value="UniProtKB-KW"/>
</dbReference>
<feature type="transmembrane region" description="Helical" evidence="22">
    <location>
        <begin position="32"/>
        <end position="53"/>
    </location>
</feature>
<evidence type="ECO:0000256" key="16">
    <source>
        <dbReference type="ARBA" id="ARBA00038053"/>
    </source>
</evidence>
<dbReference type="InterPro" id="IPR013437">
    <property type="entry name" value="FtsW"/>
</dbReference>
<evidence type="ECO:0000256" key="1">
    <source>
        <dbReference type="ARBA" id="ARBA00004651"/>
    </source>
</evidence>
<comment type="pathway">
    <text evidence="2">Cell wall biogenesis; peptidoglycan biosynthesis.</text>
</comment>
<dbReference type="GO" id="GO:0015648">
    <property type="term" value="F:lipid-linked peptidoglycan transporter activity"/>
    <property type="evidence" value="ECO:0007669"/>
    <property type="project" value="TreeGrafter"/>
</dbReference>
<comment type="similarity">
    <text evidence="16">Belongs to the SEDS family. FtsW subfamily.</text>
</comment>
<keyword evidence="7 22" id="KW-0812">Transmembrane</keyword>
<dbReference type="NCBIfam" id="TIGR02614">
    <property type="entry name" value="ftsW"/>
    <property type="match status" value="1"/>
</dbReference>
<evidence type="ECO:0000256" key="5">
    <source>
        <dbReference type="ARBA" id="ARBA00022676"/>
    </source>
</evidence>
<evidence type="ECO:0000256" key="18">
    <source>
        <dbReference type="ARBA" id="ARBA00041418"/>
    </source>
</evidence>
<evidence type="ECO:0000256" key="10">
    <source>
        <dbReference type="ARBA" id="ARBA00022989"/>
    </source>
</evidence>
<keyword evidence="9" id="KW-0573">Peptidoglycan synthesis</keyword>
<keyword evidence="11 22" id="KW-0472">Membrane</keyword>
<dbReference type="GO" id="GO:0071555">
    <property type="term" value="P:cell wall organization"/>
    <property type="evidence" value="ECO:0007669"/>
    <property type="project" value="UniProtKB-KW"/>
</dbReference>
<keyword evidence="4 23" id="KW-0132">Cell division</keyword>
<evidence type="ECO:0000256" key="2">
    <source>
        <dbReference type="ARBA" id="ARBA00004752"/>
    </source>
</evidence>
<name>A0A916SVG2_9MICO</name>
<keyword evidence="8" id="KW-0133">Cell shape</keyword>
<evidence type="ECO:0000256" key="20">
    <source>
        <dbReference type="ARBA" id="ARBA00049902"/>
    </source>
</evidence>